<name>A0A813F2R8_POLGL</name>
<organism evidence="1 2">
    <name type="scientific">Polarella glacialis</name>
    <name type="common">Dinoflagellate</name>
    <dbReference type="NCBI Taxonomy" id="89957"/>
    <lineage>
        <taxon>Eukaryota</taxon>
        <taxon>Sar</taxon>
        <taxon>Alveolata</taxon>
        <taxon>Dinophyceae</taxon>
        <taxon>Suessiales</taxon>
        <taxon>Suessiaceae</taxon>
        <taxon>Polarella</taxon>
    </lineage>
</organism>
<accession>A0A813F2R8</accession>
<dbReference type="AlphaFoldDB" id="A0A813F2R8"/>
<evidence type="ECO:0000313" key="2">
    <source>
        <dbReference type="Proteomes" id="UP000654075"/>
    </source>
</evidence>
<evidence type="ECO:0000313" key="1">
    <source>
        <dbReference type="EMBL" id="CAE8606737.1"/>
    </source>
</evidence>
<feature type="non-terminal residue" evidence="1">
    <location>
        <position position="209"/>
    </location>
</feature>
<reference evidence="1" key="1">
    <citation type="submission" date="2021-02" db="EMBL/GenBank/DDBJ databases">
        <authorList>
            <person name="Dougan E. K."/>
            <person name="Rhodes N."/>
            <person name="Thang M."/>
            <person name="Chan C."/>
        </authorList>
    </citation>
    <scope>NUCLEOTIDE SEQUENCE</scope>
</reference>
<proteinExistence type="predicted"/>
<protein>
    <submittedName>
        <fullName evidence="1">Uncharacterized protein</fullName>
    </submittedName>
</protein>
<dbReference type="EMBL" id="CAJNNV010019785">
    <property type="protein sequence ID" value="CAE8606737.1"/>
    <property type="molecule type" value="Genomic_DNA"/>
</dbReference>
<gene>
    <name evidence="1" type="ORF">PGLA1383_LOCUS24710</name>
</gene>
<dbReference type="Proteomes" id="UP000654075">
    <property type="component" value="Unassembled WGS sequence"/>
</dbReference>
<sequence>MGAAPTNHCKPALAKLCATVHGHSSCQQQTQQQQEQQITASLLWQAGCGKAGCGKLLYMVPKLHHTLQYGWSKLLRQIPVHGAQVASAAGCGKATSKGKDNFTGSCHLSCDLHLHHGSRLRPRLHHGSRLHFHRADHLCLTQTPTPTPTLAPTPTPTTTAAAAFSLGEGVGESVYSGAGEGVGVGAGVGVGVGVGMGVGVGVGVVVGVG</sequence>
<comment type="caution">
    <text evidence="1">The sequence shown here is derived from an EMBL/GenBank/DDBJ whole genome shotgun (WGS) entry which is preliminary data.</text>
</comment>
<keyword evidence="2" id="KW-1185">Reference proteome</keyword>